<reference evidence="11" key="1">
    <citation type="submission" date="2022-01" db="EMBL/GenBank/DDBJ databases">
        <title>Genome Sequence Resource for Two Populations of Ditylenchus destructor, the Migratory Endoparasitic Phytonematode.</title>
        <authorList>
            <person name="Zhang H."/>
            <person name="Lin R."/>
            <person name="Xie B."/>
        </authorList>
    </citation>
    <scope>NUCLEOTIDE SEQUENCE</scope>
    <source>
        <strain evidence="11">BazhouSP</strain>
    </source>
</reference>
<dbReference type="CDD" id="cd04009">
    <property type="entry name" value="C2B_Munc13-like"/>
    <property type="match status" value="1"/>
</dbReference>
<dbReference type="GO" id="GO:0006887">
    <property type="term" value="P:exocytosis"/>
    <property type="evidence" value="ECO:0007669"/>
    <property type="project" value="UniProtKB-KW"/>
</dbReference>
<evidence type="ECO:0000256" key="5">
    <source>
        <dbReference type="ARBA" id="ARBA00022490"/>
    </source>
</evidence>
<proteinExistence type="inferred from homology"/>
<feature type="domain" description="C2" evidence="8">
    <location>
        <begin position="122"/>
        <end position="351"/>
    </location>
</feature>
<dbReference type="AlphaFoldDB" id="A0AAD4MYD5"/>
<evidence type="ECO:0000259" key="9">
    <source>
        <dbReference type="PROSITE" id="PS51258"/>
    </source>
</evidence>
<dbReference type="SUPFAM" id="SSF49562">
    <property type="entry name" value="C2 domain (Calcium/lipid-binding domain, CaLB)"/>
    <property type="match status" value="2"/>
</dbReference>
<dbReference type="PROSITE" id="PS51258">
    <property type="entry name" value="MHD1"/>
    <property type="match status" value="1"/>
</dbReference>
<feature type="domain" description="C2" evidence="8">
    <location>
        <begin position="1056"/>
        <end position="1181"/>
    </location>
</feature>
<dbReference type="InterPro" id="IPR014770">
    <property type="entry name" value="Munc13_1"/>
</dbReference>
<dbReference type="SMART" id="SM00239">
    <property type="entry name" value="C2"/>
    <property type="match status" value="2"/>
</dbReference>
<feature type="compositionally biased region" description="Basic residues" evidence="7">
    <location>
        <begin position="16"/>
        <end position="30"/>
    </location>
</feature>
<evidence type="ECO:0000313" key="11">
    <source>
        <dbReference type="EMBL" id="KAI1708110.1"/>
    </source>
</evidence>
<evidence type="ECO:0000313" key="12">
    <source>
        <dbReference type="Proteomes" id="UP001201812"/>
    </source>
</evidence>
<dbReference type="Proteomes" id="UP001201812">
    <property type="component" value="Unassembled WGS sequence"/>
</dbReference>
<evidence type="ECO:0000259" key="8">
    <source>
        <dbReference type="PROSITE" id="PS50004"/>
    </source>
</evidence>
<dbReference type="PANTHER" id="PTHR45999">
    <property type="entry name" value="UNC-13-4A, ISOFORM B"/>
    <property type="match status" value="1"/>
</dbReference>
<name>A0AAD4MYD5_9BILA</name>
<dbReference type="GO" id="GO:0099503">
    <property type="term" value="C:secretory vesicle"/>
    <property type="evidence" value="ECO:0007669"/>
    <property type="project" value="TreeGrafter"/>
</dbReference>
<dbReference type="Gene3D" id="1.10.357.50">
    <property type="match status" value="1"/>
</dbReference>
<dbReference type="InterPro" id="IPR052095">
    <property type="entry name" value="UNC-13_domain"/>
</dbReference>
<keyword evidence="6" id="KW-0967">Endosome</keyword>
<feature type="region of interest" description="Disordered" evidence="7">
    <location>
        <begin position="217"/>
        <end position="247"/>
    </location>
</feature>
<feature type="compositionally biased region" description="Low complexity" evidence="7">
    <location>
        <begin position="1"/>
        <end position="15"/>
    </location>
</feature>
<keyword evidence="4" id="KW-0268">Exocytosis</keyword>
<evidence type="ECO:0000256" key="6">
    <source>
        <dbReference type="ARBA" id="ARBA00022753"/>
    </source>
</evidence>
<gene>
    <name evidence="11" type="ORF">DdX_12057</name>
</gene>
<comment type="subcellular location">
    <subcellularLocation>
        <location evidence="1">Cytoplasm</location>
    </subcellularLocation>
    <subcellularLocation>
        <location evidence="2">Late endosome</location>
    </subcellularLocation>
</comment>
<dbReference type="PROSITE" id="PS51259">
    <property type="entry name" value="MHD2"/>
    <property type="match status" value="1"/>
</dbReference>
<dbReference type="InterPro" id="IPR035892">
    <property type="entry name" value="C2_domain_sf"/>
</dbReference>
<evidence type="ECO:0000256" key="7">
    <source>
        <dbReference type="SAM" id="MobiDB-lite"/>
    </source>
</evidence>
<protein>
    <submittedName>
        <fullName evidence="11">C2 domain-containing protein</fullName>
    </submittedName>
</protein>
<dbReference type="Gene3D" id="2.60.40.150">
    <property type="entry name" value="C2 domain"/>
    <property type="match status" value="2"/>
</dbReference>
<keyword evidence="12" id="KW-1185">Reference proteome</keyword>
<evidence type="ECO:0000259" key="10">
    <source>
        <dbReference type="PROSITE" id="PS51259"/>
    </source>
</evidence>
<dbReference type="EMBL" id="JAKKPZ010000037">
    <property type="protein sequence ID" value="KAI1708110.1"/>
    <property type="molecule type" value="Genomic_DNA"/>
</dbReference>
<dbReference type="InterPro" id="IPR000008">
    <property type="entry name" value="C2_dom"/>
</dbReference>
<accession>A0AAD4MYD5</accession>
<comment type="similarity">
    <text evidence="3">Belongs to the unc-13 family.</text>
</comment>
<dbReference type="GO" id="GO:0005770">
    <property type="term" value="C:late endosome"/>
    <property type="evidence" value="ECO:0007669"/>
    <property type="project" value="UniProtKB-SubCell"/>
</dbReference>
<evidence type="ECO:0000256" key="2">
    <source>
        <dbReference type="ARBA" id="ARBA00004603"/>
    </source>
</evidence>
<evidence type="ECO:0000256" key="4">
    <source>
        <dbReference type="ARBA" id="ARBA00022483"/>
    </source>
</evidence>
<keyword evidence="5" id="KW-0963">Cytoplasm</keyword>
<dbReference type="InterPro" id="IPR014772">
    <property type="entry name" value="Munc13_dom-2"/>
</dbReference>
<comment type="caution">
    <text evidence="11">The sequence shown here is derived from an EMBL/GenBank/DDBJ whole genome shotgun (WGS) entry which is preliminary data.</text>
</comment>
<dbReference type="PANTHER" id="PTHR45999:SF9">
    <property type="entry name" value="BAI1-ASSOCIATED PROTEIN 3"/>
    <property type="match status" value="1"/>
</dbReference>
<dbReference type="Pfam" id="PF00168">
    <property type="entry name" value="C2"/>
    <property type="match status" value="3"/>
</dbReference>
<sequence length="1222" mass="138785">MRRSSAASASSATSRSSKRHAKRRKKRNRNSIRVQASDNYFFEQFQSGPTVTVLNISTTDPSSSNSAGPAPLSIVRLSINDNPQNLHELYVEALYTIVHKVGRSSLPMPEHQLIRYAQQAFQIDEVSHTMLMDRAKKEKPPIVLLNVQLLEARDLVAKDINGFSDPFTMMGVVPGRRASRVKNMNSQNTMRDENGAIYGDGPYGGVYGADDDFASRQDDGITPPHSPSAFSNSGMRNSPDARGGSASVLQRFGGSFRRKLGGGSRKGAKSPNTAIPCKLIKASSVQYKTLNPKWNEKFQFAVDDVATDKFHLDIWDHDDEETRVLDAVTSLNQISGLKGLGRYFKEVAQSTRAGSNDLLDDFLGSVTIKIKDIPSQGLEDWFLLEKRSERSQVTGHVLLRLWLSTKEERRPTTHEDEDQPEELVDVKQHVELIRQFALSEIRTSGAPVGQFQGHLPEAAVTILHQHAIQGDLTELHQAMCQWLAYNAMINIGISYAFLYDILSNLISKWRPLALDKDHEDLLAESFEAFNESCRRAILDHRSATNKPSSPGGSKTRLELDSFGNMIRCLKLLRESPLYNKCVPFHKEFLTDIADILVESANNYFRSLQLESQSPPRTACDELYILVEGINQACAKFAQFDPIFKSYAEVDYAHHTYQEFDRLLFEYISSEMMSEKSTDLKSMLLKVPEDESTLVAILKVHCVLKEFNSYRKPKARYKMESVDWSSTFDRAISKWLDVAKVKAFARIELACQLDAQIQIQSSNEIRHTSSYVDICHIIEQLMWFWEHVLVKDLLLRTELTEKLVQSVCKIAEYYVDRVMTQLAADGFHGQLQPNLSPAIINIFCAAINNSEQVRRSLAITDKLHLDELSEMHEKKFRKEATWRITLERDLTNCEKYIGEQIESSVDRMVRRQIAQLKKHVFHLAWSPAACPVEQSLKPLTDMLDSELSLVHRTLLHRNFVRVMYSQVNVLLQLLQECVTENAGLEPTFYQRLSEAWNILQDFFHAEGKGISLEAFETIPAHKVLVSQLSLNQMPTIKLIELYYKDLLKEQNDVNECKYGILNLRAYYNSNSQTLVIDVIGAKQVIPLDSNGLSDPFVVMELVPRCRYASQPTARTKVVSKSLNPIFDETFEFHMPPKIFPSSMVHFVVMDHDFLRSNDFAGEAFLDLAEVPGFGQPGMSNTLRQFNLILIHPSRRPRECVNVLGSRKEDKDAQEFVRSLTVTY</sequence>
<organism evidence="11 12">
    <name type="scientific">Ditylenchus destructor</name>
    <dbReference type="NCBI Taxonomy" id="166010"/>
    <lineage>
        <taxon>Eukaryota</taxon>
        <taxon>Metazoa</taxon>
        <taxon>Ecdysozoa</taxon>
        <taxon>Nematoda</taxon>
        <taxon>Chromadorea</taxon>
        <taxon>Rhabditida</taxon>
        <taxon>Tylenchina</taxon>
        <taxon>Tylenchomorpha</taxon>
        <taxon>Sphaerularioidea</taxon>
        <taxon>Anguinidae</taxon>
        <taxon>Anguininae</taxon>
        <taxon>Ditylenchus</taxon>
    </lineage>
</organism>
<feature type="domain" description="MHD2" evidence="10">
    <location>
        <begin position="932"/>
        <end position="1041"/>
    </location>
</feature>
<dbReference type="PROSITE" id="PS50004">
    <property type="entry name" value="C2"/>
    <property type="match status" value="2"/>
</dbReference>
<dbReference type="Gene3D" id="1.20.58.1100">
    <property type="match status" value="1"/>
</dbReference>
<evidence type="ECO:0000256" key="3">
    <source>
        <dbReference type="ARBA" id="ARBA00005823"/>
    </source>
</evidence>
<feature type="region of interest" description="Disordered" evidence="7">
    <location>
        <begin position="1"/>
        <end position="33"/>
    </location>
</feature>
<evidence type="ECO:0000256" key="1">
    <source>
        <dbReference type="ARBA" id="ARBA00004496"/>
    </source>
</evidence>
<feature type="domain" description="MHD1" evidence="9">
    <location>
        <begin position="697"/>
        <end position="817"/>
    </location>
</feature>
<dbReference type="CDD" id="cd08676">
    <property type="entry name" value="C2A_Munc13-like"/>
    <property type="match status" value="1"/>
</dbReference>